<dbReference type="Gene3D" id="1.10.260.40">
    <property type="entry name" value="lambda repressor-like DNA-binding domains"/>
    <property type="match status" value="1"/>
</dbReference>
<dbReference type="GO" id="GO:0003700">
    <property type="term" value="F:DNA-binding transcription factor activity"/>
    <property type="evidence" value="ECO:0007669"/>
    <property type="project" value="TreeGrafter"/>
</dbReference>
<keyword evidence="1" id="KW-0805">Transcription regulation</keyword>
<protein>
    <submittedName>
        <fullName evidence="5">XRE family transcriptional regulator</fullName>
    </submittedName>
</protein>
<dbReference type="InterPro" id="IPR050807">
    <property type="entry name" value="TransReg_Diox_bact_type"/>
</dbReference>
<dbReference type="InterPro" id="IPR010982">
    <property type="entry name" value="Lambda_DNA-bd_dom_sf"/>
</dbReference>
<dbReference type="EMBL" id="SMMX01000006">
    <property type="protein sequence ID" value="TDA21799.1"/>
    <property type="molecule type" value="Genomic_DNA"/>
</dbReference>
<dbReference type="PROSITE" id="PS50943">
    <property type="entry name" value="HTH_CROC1"/>
    <property type="match status" value="1"/>
</dbReference>
<reference evidence="5 6" key="1">
    <citation type="journal article" date="2016" name="Nat. Microbiol.">
        <title>The Mouse Intestinal Bacterial Collection (miBC) provides host-specific insight into cultured diversity and functional potential of the gut microbiota.</title>
        <authorList>
            <person name="Lagkouvardos I."/>
            <person name="Pukall R."/>
            <person name="Abt B."/>
            <person name="Foesel B.U."/>
            <person name="Meier-Kolthoff J.P."/>
            <person name="Kumar N."/>
            <person name="Bresciani A."/>
            <person name="Martinez I."/>
            <person name="Just S."/>
            <person name="Ziegler C."/>
            <person name="Brugiroux S."/>
            <person name="Garzetti D."/>
            <person name="Wenning M."/>
            <person name="Bui T.P."/>
            <person name="Wang J."/>
            <person name="Hugenholtz F."/>
            <person name="Plugge C.M."/>
            <person name="Peterson D.A."/>
            <person name="Hornef M.W."/>
            <person name="Baines J.F."/>
            <person name="Smidt H."/>
            <person name="Walter J."/>
            <person name="Kristiansen K."/>
            <person name="Nielsen H.B."/>
            <person name="Haller D."/>
            <person name="Overmann J."/>
            <person name="Stecher B."/>
            <person name="Clavel T."/>
        </authorList>
    </citation>
    <scope>NUCLEOTIDE SEQUENCE [LARGE SCALE GENOMIC DNA]</scope>
    <source>
        <strain evidence="5 6">DSM 28560</strain>
    </source>
</reference>
<accession>A0A4R4FG29</accession>
<sequence>MEGYAMKYRLLGENLQTIRKARGMKQQELADQIGINMQSLSKIERGLNYPTFETLEKIMNALGITPNELLSGEWSHTDHAEPFLIDVIRREADFDVSLDTLHENEYFQSHEQWQYYMKDKLAEYVRNYLDDTKTSIEELLELKQLVQRQKTERLLKMYKELHSLDRYGEQPQGYVYDNPYDDEQLRELADIGRKRNIPDVSPQSDFDEEDYKHYLEEIGFAKPRR</sequence>
<dbReference type="Pfam" id="PF01381">
    <property type="entry name" value="HTH_3"/>
    <property type="match status" value="1"/>
</dbReference>
<dbReference type="SMART" id="SM00530">
    <property type="entry name" value="HTH_XRE"/>
    <property type="match status" value="1"/>
</dbReference>
<keyword evidence="3" id="KW-0804">Transcription</keyword>
<evidence type="ECO:0000256" key="2">
    <source>
        <dbReference type="ARBA" id="ARBA00023125"/>
    </source>
</evidence>
<dbReference type="AlphaFoldDB" id="A0A4R4FG29"/>
<dbReference type="CDD" id="cd00093">
    <property type="entry name" value="HTH_XRE"/>
    <property type="match status" value="1"/>
</dbReference>
<keyword evidence="6" id="KW-1185">Reference proteome</keyword>
<evidence type="ECO:0000313" key="5">
    <source>
        <dbReference type="EMBL" id="TDA21799.1"/>
    </source>
</evidence>
<organism evidence="5 6">
    <name type="scientific">Extibacter muris</name>
    <dbReference type="NCBI Taxonomy" id="1796622"/>
    <lineage>
        <taxon>Bacteria</taxon>
        <taxon>Bacillati</taxon>
        <taxon>Bacillota</taxon>
        <taxon>Clostridia</taxon>
        <taxon>Lachnospirales</taxon>
        <taxon>Lachnospiraceae</taxon>
        <taxon>Extibacter</taxon>
    </lineage>
</organism>
<dbReference type="SUPFAM" id="SSF47413">
    <property type="entry name" value="lambda repressor-like DNA-binding domains"/>
    <property type="match status" value="1"/>
</dbReference>
<name>A0A4R4FG29_9FIRM</name>
<evidence type="ECO:0000313" key="6">
    <source>
        <dbReference type="Proteomes" id="UP000295710"/>
    </source>
</evidence>
<gene>
    <name evidence="5" type="ORF">E1963_08505</name>
</gene>
<comment type="caution">
    <text evidence="5">The sequence shown here is derived from an EMBL/GenBank/DDBJ whole genome shotgun (WGS) entry which is preliminary data.</text>
</comment>
<dbReference type="PANTHER" id="PTHR46797:SF23">
    <property type="entry name" value="HTH-TYPE TRANSCRIPTIONAL REGULATOR SUTR"/>
    <property type="match status" value="1"/>
</dbReference>
<proteinExistence type="predicted"/>
<dbReference type="InterPro" id="IPR001387">
    <property type="entry name" value="Cro/C1-type_HTH"/>
</dbReference>
<evidence type="ECO:0000256" key="3">
    <source>
        <dbReference type="ARBA" id="ARBA00023163"/>
    </source>
</evidence>
<evidence type="ECO:0000259" key="4">
    <source>
        <dbReference type="PROSITE" id="PS50943"/>
    </source>
</evidence>
<dbReference type="GO" id="GO:0005829">
    <property type="term" value="C:cytosol"/>
    <property type="evidence" value="ECO:0007669"/>
    <property type="project" value="TreeGrafter"/>
</dbReference>
<dbReference type="RefSeq" id="WP_132277128.1">
    <property type="nucleotide sequence ID" value="NZ_JAOBST010000007.1"/>
</dbReference>
<dbReference type="Proteomes" id="UP000295710">
    <property type="component" value="Unassembled WGS sequence"/>
</dbReference>
<feature type="domain" description="HTH cro/C1-type" evidence="4">
    <location>
        <begin position="15"/>
        <end position="69"/>
    </location>
</feature>
<dbReference type="PANTHER" id="PTHR46797">
    <property type="entry name" value="HTH-TYPE TRANSCRIPTIONAL REGULATOR"/>
    <property type="match status" value="1"/>
</dbReference>
<dbReference type="GO" id="GO:0003677">
    <property type="term" value="F:DNA binding"/>
    <property type="evidence" value="ECO:0007669"/>
    <property type="project" value="UniProtKB-KW"/>
</dbReference>
<keyword evidence="2" id="KW-0238">DNA-binding</keyword>
<evidence type="ECO:0000256" key="1">
    <source>
        <dbReference type="ARBA" id="ARBA00023015"/>
    </source>
</evidence>